<organism evidence="5 6">
    <name type="scientific">Lacimicrobium alkaliphilum</name>
    <dbReference type="NCBI Taxonomy" id="1526571"/>
    <lineage>
        <taxon>Bacteria</taxon>
        <taxon>Pseudomonadati</taxon>
        <taxon>Pseudomonadota</taxon>
        <taxon>Gammaproteobacteria</taxon>
        <taxon>Alteromonadales</taxon>
        <taxon>Alteromonadaceae</taxon>
        <taxon>Lacimicrobium</taxon>
    </lineage>
</organism>
<dbReference type="InterPro" id="IPR001952">
    <property type="entry name" value="Alkaline_phosphatase"/>
</dbReference>
<keyword evidence="6" id="KW-1185">Reference proteome</keyword>
<reference evidence="6" key="1">
    <citation type="journal article" date="2019" name="Int. J. Syst. Evol. Microbiol.">
        <title>The Global Catalogue of Microorganisms (GCM) 10K type strain sequencing project: providing services to taxonomists for standard genome sequencing and annotation.</title>
        <authorList>
            <consortium name="The Broad Institute Genomics Platform"/>
            <consortium name="The Broad Institute Genome Sequencing Center for Infectious Disease"/>
            <person name="Wu L."/>
            <person name="Ma J."/>
        </authorList>
    </citation>
    <scope>NUCLEOTIDE SEQUENCE [LARGE SCALE GENOMIC DNA]</scope>
    <source>
        <strain evidence="6">CGMCC 1.12923</strain>
    </source>
</reference>
<dbReference type="Pfam" id="PF23657">
    <property type="entry name" value="DUF7151"/>
    <property type="match status" value="1"/>
</dbReference>
<comment type="similarity">
    <text evidence="2">Belongs to the alkaline phosphatase family.</text>
</comment>
<dbReference type="Gene3D" id="3.40.720.10">
    <property type="entry name" value="Alkaline Phosphatase, subunit A"/>
    <property type="match status" value="1"/>
</dbReference>
<dbReference type="PANTHER" id="PTHR11596">
    <property type="entry name" value="ALKALINE PHOSPHATASE"/>
    <property type="match status" value="1"/>
</dbReference>
<comment type="caution">
    <text evidence="5">The sequence shown here is derived from an EMBL/GenBank/DDBJ whole genome shotgun (WGS) entry which is preliminary data.</text>
</comment>
<sequence>MNLLKLSMITTAILGLSGCMLEGDDGQQGPAGSAGSDGLNSLTVQSDLPKGDNNCPNSGVKLQSGIDGNGNGSLEEDEVTDTSYVCAPGVSGLSASELLTSVNNDWFSQASSQIQLNKQNWLDATGSRESQVTTEKLTNQQNLQKTLTSLKGKAKNVILFVGDGMGISTVTAARILEGQLQGKAGEEHALSFDQFPFAGLAKTYNTDAQTPDSAGTMTAMMSGVKTDVGVIGVDEDIARGDCSSAAGNELVTALELAEIAGKSTGVISTARITHATPAATYAKSADRNWEDISDMPAEAVDGGCKDIAEQLIHFENNLKARFDGIDIDGIEVTMGGGRRHFLPKDMAFNSPDAVSAVEGDRTDNRNLTAEWQSLYPQGRYVYDKTGFDGIDTETTERVLALFNESHMQYEADRGNDIAGEPSLSEMTEKAIKILDNNNKGYFLMIESGRIDHAHHAGNAYNALTDTIELAKAVRVADELSNDEDTLIIVTADHGHVFTIAGYPKRGNPILGKVVNIGQDSPAMAADDLPYTTLGYTNGLGYRNLGAETDADQGYAYPVDAGRKDLTDIDTTTPGYHQEALIPLSSETHSGEDVGIYAKGPGAHLVNGTNEQNVIYHILDLTADLNGQASNALK</sequence>
<evidence type="ECO:0000313" key="5">
    <source>
        <dbReference type="EMBL" id="GGD67185.1"/>
    </source>
</evidence>
<dbReference type="InterPro" id="IPR055575">
    <property type="entry name" value="DUF7151"/>
</dbReference>
<dbReference type="CDD" id="cd16012">
    <property type="entry name" value="ALP"/>
    <property type="match status" value="1"/>
</dbReference>
<dbReference type="SUPFAM" id="SSF53649">
    <property type="entry name" value="Alkaline phosphatase-like"/>
    <property type="match status" value="1"/>
</dbReference>
<dbReference type="InterPro" id="IPR017850">
    <property type="entry name" value="Alkaline_phosphatase_core_sf"/>
</dbReference>
<evidence type="ECO:0000256" key="1">
    <source>
        <dbReference type="ARBA" id="ARBA00022553"/>
    </source>
</evidence>
<evidence type="ECO:0000256" key="2">
    <source>
        <dbReference type="RuleBase" id="RU003946"/>
    </source>
</evidence>
<dbReference type="PROSITE" id="PS51257">
    <property type="entry name" value="PROKAR_LIPOPROTEIN"/>
    <property type="match status" value="1"/>
</dbReference>
<dbReference type="RefSeq" id="WP_099034955.1">
    <property type="nucleotide sequence ID" value="NZ_BMGJ01000008.1"/>
</dbReference>
<feature type="region of interest" description="Disordered" evidence="3">
    <location>
        <begin position="25"/>
        <end position="53"/>
    </location>
</feature>
<keyword evidence="1" id="KW-0597">Phosphoprotein</keyword>
<protein>
    <recommendedName>
        <fullName evidence="4">DUF7151 domain-containing protein</fullName>
    </recommendedName>
</protein>
<evidence type="ECO:0000256" key="3">
    <source>
        <dbReference type="SAM" id="MobiDB-lite"/>
    </source>
</evidence>
<dbReference type="Pfam" id="PF00245">
    <property type="entry name" value="Alk_phosphatase"/>
    <property type="match status" value="1"/>
</dbReference>
<name>A0ABQ1RGA5_9ALTE</name>
<dbReference type="PRINTS" id="PR00113">
    <property type="entry name" value="ALKPHPHTASE"/>
</dbReference>
<proteinExistence type="inferred from homology"/>
<evidence type="ECO:0000259" key="4">
    <source>
        <dbReference type="Pfam" id="PF23657"/>
    </source>
</evidence>
<dbReference type="PANTHER" id="PTHR11596:SF5">
    <property type="entry name" value="ALKALINE PHOSPHATASE"/>
    <property type="match status" value="1"/>
</dbReference>
<dbReference type="Proteomes" id="UP000614272">
    <property type="component" value="Unassembled WGS sequence"/>
</dbReference>
<gene>
    <name evidence="5" type="ORF">GCM10011357_22960</name>
</gene>
<feature type="domain" description="DUF7151" evidence="4">
    <location>
        <begin position="40"/>
        <end position="86"/>
    </location>
</feature>
<evidence type="ECO:0000313" key="6">
    <source>
        <dbReference type="Proteomes" id="UP000614272"/>
    </source>
</evidence>
<dbReference type="SMART" id="SM00098">
    <property type="entry name" value="alkPPc"/>
    <property type="match status" value="1"/>
</dbReference>
<accession>A0ABQ1RGA5</accession>
<dbReference type="EMBL" id="BMGJ01000008">
    <property type="protein sequence ID" value="GGD67185.1"/>
    <property type="molecule type" value="Genomic_DNA"/>
</dbReference>